<feature type="compositionally biased region" description="Basic residues" evidence="1">
    <location>
        <begin position="70"/>
        <end position="83"/>
    </location>
</feature>
<evidence type="ECO:0000313" key="3">
    <source>
        <dbReference type="WBParaSite" id="PTRK_0001360900.1"/>
    </source>
</evidence>
<feature type="compositionally biased region" description="Basic and acidic residues" evidence="1">
    <location>
        <begin position="128"/>
        <end position="137"/>
    </location>
</feature>
<name>A0A0N4ZXV3_PARTI</name>
<feature type="compositionally biased region" description="Basic and acidic residues" evidence="1">
    <location>
        <begin position="9"/>
        <end position="26"/>
    </location>
</feature>
<accession>A0A0N4ZXV3</accession>
<evidence type="ECO:0000256" key="1">
    <source>
        <dbReference type="SAM" id="MobiDB-lite"/>
    </source>
</evidence>
<reference evidence="3" key="1">
    <citation type="submission" date="2017-02" db="UniProtKB">
        <authorList>
            <consortium name="WormBaseParasite"/>
        </authorList>
    </citation>
    <scope>IDENTIFICATION</scope>
</reference>
<dbReference type="Proteomes" id="UP000038045">
    <property type="component" value="Unplaced"/>
</dbReference>
<protein>
    <submittedName>
        <fullName evidence="3">Two-component transcriptional response regulator, LuxR family</fullName>
    </submittedName>
</protein>
<dbReference type="WBParaSite" id="PTRK_0001360900.1">
    <property type="protein sequence ID" value="PTRK_0001360900.1"/>
    <property type="gene ID" value="PTRK_0001360900"/>
</dbReference>
<feature type="region of interest" description="Disordered" evidence="1">
    <location>
        <begin position="1"/>
        <end position="235"/>
    </location>
</feature>
<sequence>PDAGAQRRPAPDDRRRAGRPWARDARASAGHRHDRPDRPARPAPSGRGAQQPGGLGLCGAAQDARPGRGGLHRRAVRRGRRRAGPQAQHPEGGHHGRGAPHHGQPEGLHCGCEGQGGLHQHRLPGPHGRRDPHGDGRRPRRPQGGGAGQQRPGHPRLRRALGGSGRRLLQGAGHPRRGPDGGPGDSAHLQPASGQLAAPRRHDRRRGHGGAEAHGRGGGSPERGRAGLSPAGAGL</sequence>
<keyword evidence="2" id="KW-1185">Reference proteome</keyword>
<proteinExistence type="predicted"/>
<evidence type="ECO:0000313" key="2">
    <source>
        <dbReference type="Proteomes" id="UP000038045"/>
    </source>
</evidence>
<organism evidence="2 3">
    <name type="scientific">Parastrongyloides trichosuri</name>
    <name type="common">Possum-specific nematode worm</name>
    <dbReference type="NCBI Taxonomy" id="131310"/>
    <lineage>
        <taxon>Eukaryota</taxon>
        <taxon>Metazoa</taxon>
        <taxon>Ecdysozoa</taxon>
        <taxon>Nematoda</taxon>
        <taxon>Chromadorea</taxon>
        <taxon>Rhabditida</taxon>
        <taxon>Tylenchina</taxon>
        <taxon>Panagrolaimomorpha</taxon>
        <taxon>Strongyloidoidea</taxon>
        <taxon>Strongyloididae</taxon>
        <taxon>Parastrongyloides</taxon>
    </lineage>
</organism>
<dbReference type="AlphaFoldDB" id="A0A0N4ZXV3"/>
<feature type="compositionally biased region" description="Basic residues" evidence="1">
    <location>
        <begin position="199"/>
        <end position="208"/>
    </location>
</feature>